<proteinExistence type="predicted"/>
<reference evidence="1 2" key="1">
    <citation type="journal article" date="2018" name="Nat. Genet.">
        <title>The Rosa genome provides new insights in the design of modern roses.</title>
        <authorList>
            <person name="Bendahmane M."/>
        </authorList>
    </citation>
    <scope>NUCLEOTIDE SEQUENCE [LARGE SCALE GENOMIC DNA]</scope>
    <source>
        <strain evidence="2">cv. Old Blush</strain>
    </source>
</reference>
<evidence type="ECO:0000313" key="2">
    <source>
        <dbReference type="Proteomes" id="UP000238479"/>
    </source>
</evidence>
<keyword evidence="2" id="KW-1185">Reference proteome</keyword>
<dbReference type="EMBL" id="PDCK01000045">
    <property type="protein sequence ID" value="PRQ18412.1"/>
    <property type="molecule type" value="Genomic_DNA"/>
</dbReference>
<protein>
    <submittedName>
        <fullName evidence="1">Uncharacterized protein</fullName>
    </submittedName>
</protein>
<sequence length="52" mass="5460">MAVIPPQPAAAGFVVRGSLGHLLLALCKKLGSLDVRSSSTFSYYFSTSVCGR</sequence>
<comment type="caution">
    <text evidence="1">The sequence shown here is derived from an EMBL/GenBank/DDBJ whole genome shotgun (WGS) entry which is preliminary data.</text>
</comment>
<gene>
    <name evidence="1" type="ORF">RchiOBHm_Chr7g0205751</name>
</gene>
<accession>A0A2P6P920</accession>
<name>A0A2P6P920_ROSCH</name>
<dbReference type="AlphaFoldDB" id="A0A2P6P920"/>
<organism evidence="1 2">
    <name type="scientific">Rosa chinensis</name>
    <name type="common">China rose</name>
    <dbReference type="NCBI Taxonomy" id="74649"/>
    <lineage>
        <taxon>Eukaryota</taxon>
        <taxon>Viridiplantae</taxon>
        <taxon>Streptophyta</taxon>
        <taxon>Embryophyta</taxon>
        <taxon>Tracheophyta</taxon>
        <taxon>Spermatophyta</taxon>
        <taxon>Magnoliopsida</taxon>
        <taxon>eudicotyledons</taxon>
        <taxon>Gunneridae</taxon>
        <taxon>Pentapetalae</taxon>
        <taxon>rosids</taxon>
        <taxon>fabids</taxon>
        <taxon>Rosales</taxon>
        <taxon>Rosaceae</taxon>
        <taxon>Rosoideae</taxon>
        <taxon>Rosoideae incertae sedis</taxon>
        <taxon>Rosa</taxon>
    </lineage>
</organism>
<evidence type="ECO:0000313" key="1">
    <source>
        <dbReference type="EMBL" id="PRQ18412.1"/>
    </source>
</evidence>
<dbReference type="Gramene" id="PRQ18412">
    <property type="protein sequence ID" value="PRQ18412"/>
    <property type="gene ID" value="RchiOBHm_Chr7g0205751"/>
</dbReference>
<dbReference type="Proteomes" id="UP000238479">
    <property type="component" value="Chromosome 7"/>
</dbReference>